<sequence>MSLNEKWKRLQELKRRNEEFKETLKDIDAGGGGDEKNEGNDSITEVTVEGNDKSNKNNKNKKRKVEHISSTSLSTSSPSPKKTYKNIKNLPCISPTLPIPKSITKYLNLNLQLKGTDHGRLAHKGPLEKELDKAVENGDLDLANKINDQITKRNFDNMIREAIECKEYDERRKKEEEDKAKKKKPKLKWGFETKQRWETKSNM</sequence>
<dbReference type="PANTHER" id="PTHR14386:SF2">
    <property type="entry name" value="PROTEIN FAM204A"/>
    <property type="match status" value="1"/>
</dbReference>
<protein>
    <submittedName>
        <fullName evidence="2">Uncharacterized protein</fullName>
    </submittedName>
</protein>
<feature type="compositionally biased region" description="Basic and acidic residues" evidence="1">
    <location>
        <begin position="169"/>
        <end position="180"/>
    </location>
</feature>
<feature type="compositionally biased region" description="Basic and acidic residues" evidence="1">
    <location>
        <begin position="189"/>
        <end position="203"/>
    </location>
</feature>
<feature type="region of interest" description="Disordered" evidence="1">
    <location>
        <begin position="18"/>
        <end position="83"/>
    </location>
</feature>
<dbReference type="EMBL" id="PQFF01000301">
    <property type="protein sequence ID" value="RHZ63531.1"/>
    <property type="molecule type" value="Genomic_DNA"/>
</dbReference>
<dbReference type="InterPro" id="IPR037690">
    <property type="entry name" value="FAM204A"/>
</dbReference>
<name>A0A397HK58_9GLOM</name>
<evidence type="ECO:0000313" key="3">
    <source>
        <dbReference type="Proteomes" id="UP000266861"/>
    </source>
</evidence>
<proteinExistence type="predicted"/>
<dbReference type="OrthoDB" id="2418792at2759"/>
<dbReference type="AlphaFoldDB" id="A0A397HK58"/>
<dbReference type="Proteomes" id="UP000266861">
    <property type="component" value="Unassembled WGS sequence"/>
</dbReference>
<feature type="compositionally biased region" description="Basic and acidic residues" evidence="1">
    <location>
        <begin position="18"/>
        <end position="39"/>
    </location>
</feature>
<comment type="caution">
    <text evidence="2">The sequence shown here is derived from an EMBL/GenBank/DDBJ whole genome shotgun (WGS) entry which is preliminary data.</text>
</comment>
<accession>A0A397HK58</accession>
<evidence type="ECO:0000256" key="1">
    <source>
        <dbReference type="SAM" id="MobiDB-lite"/>
    </source>
</evidence>
<feature type="compositionally biased region" description="Basic residues" evidence="1">
    <location>
        <begin position="56"/>
        <end position="65"/>
    </location>
</feature>
<feature type="region of interest" description="Disordered" evidence="1">
    <location>
        <begin position="169"/>
        <end position="203"/>
    </location>
</feature>
<feature type="compositionally biased region" description="Low complexity" evidence="1">
    <location>
        <begin position="69"/>
        <end position="81"/>
    </location>
</feature>
<gene>
    <name evidence="2" type="ORF">Glove_329g54</name>
</gene>
<organism evidence="2 3">
    <name type="scientific">Diversispora epigaea</name>
    <dbReference type="NCBI Taxonomy" id="1348612"/>
    <lineage>
        <taxon>Eukaryota</taxon>
        <taxon>Fungi</taxon>
        <taxon>Fungi incertae sedis</taxon>
        <taxon>Mucoromycota</taxon>
        <taxon>Glomeromycotina</taxon>
        <taxon>Glomeromycetes</taxon>
        <taxon>Diversisporales</taxon>
        <taxon>Diversisporaceae</taxon>
        <taxon>Diversispora</taxon>
    </lineage>
</organism>
<keyword evidence="3" id="KW-1185">Reference proteome</keyword>
<reference evidence="2 3" key="1">
    <citation type="submission" date="2018-08" db="EMBL/GenBank/DDBJ databases">
        <title>Genome and evolution of the arbuscular mycorrhizal fungus Diversispora epigaea (formerly Glomus versiforme) and its bacterial endosymbionts.</title>
        <authorList>
            <person name="Sun X."/>
            <person name="Fei Z."/>
            <person name="Harrison M."/>
        </authorList>
    </citation>
    <scope>NUCLEOTIDE SEQUENCE [LARGE SCALE GENOMIC DNA]</scope>
    <source>
        <strain evidence="2 3">IT104</strain>
    </source>
</reference>
<dbReference type="PANTHER" id="PTHR14386">
    <property type="entry name" value="PROTEIN FAM204A"/>
    <property type="match status" value="1"/>
</dbReference>
<evidence type="ECO:0000313" key="2">
    <source>
        <dbReference type="EMBL" id="RHZ63531.1"/>
    </source>
</evidence>